<dbReference type="PANTHER" id="PTHR35097:SF1">
    <property type="entry name" value="GDSL ESTERASE_LIPASE"/>
    <property type="match status" value="1"/>
</dbReference>
<evidence type="ECO:0000313" key="2">
    <source>
        <dbReference type="Proteomes" id="UP000623129"/>
    </source>
</evidence>
<reference evidence="1" key="1">
    <citation type="submission" date="2020-01" db="EMBL/GenBank/DDBJ databases">
        <title>Genome sequence of Kobresia littledalei, the first chromosome-level genome in the family Cyperaceae.</title>
        <authorList>
            <person name="Qu G."/>
        </authorList>
    </citation>
    <scope>NUCLEOTIDE SEQUENCE</scope>
    <source>
        <strain evidence="1">C.B.Clarke</strain>
        <tissue evidence="1">Leaf</tissue>
    </source>
</reference>
<comment type="caution">
    <text evidence="1">The sequence shown here is derived from an EMBL/GenBank/DDBJ whole genome shotgun (WGS) entry which is preliminary data.</text>
</comment>
<dbReference type="AlphaFoldDB" id="A0A833VRI3"/>
<dbReference type="Proteomes" id="UP000623129">
    <property type="component" value="Unassembled WGS sequence"/>
</dbReference>
<evidence type="ECO:0000313" key="1">
    <source>
        <dbReference type="EMBL" id="KAF3332233.1"/>
    </source>
</evidence>
<accession>A0A833VRI3</accession>
<dbReference type="OrthoDB" id="2017825at2759"/>
<keyword evidence="2" id="KW-1185">Reference proteome</keyword>
<name>A0A833VRI3_9POAL</name>
<gene>
    <name evidence="1" type="ORF">FCM35_KLT01810</name>
</gene>
<protein>
    <submittedName>
        <fullName evidence="1">Uncharacterized protein</fullName>
    </submittedName>
</protein>
<sequence>MEPLASVVDRIKGFAESGKQFVQGAVHRIREPNRNSPVDILKRLQREAFSDIMRLRERQDKFERVLLASTTGKSGPFSGASTNLKAIVNFHAALPLVPGQEGNKTLDGEQINTGTDSRFVFRTTVRESDSLVAELVTTRSNIFHGSEVMGSPLLLSKVKYKASIDDCWSLVSVPFGAKFEDFGATAHPLEGQSLPTISSFRPPLLNKHCNFGAGLKFKTENFSCSLAELFSSLMRPSNSTTKQSIFNTFGEVSIQLADQSKLTMSGLWQAPRTFSQPIRSRNSQSQPNLDQNQRGSISLVLDIDEDTKVGGWVEVQKSKPNLTNWAICLADTPAGELGWVVSVGGKSEGKSKRFQFESFLSFDLGGKAKLQPGVVLMMDANGRNRVPGFVFRSSWSM</sequence>
<dbReference type="EMBL" id="SWLB01000011">
    <property type="protein sequence ID" value="KAF3332233.1"/>
    <property type="molecule type" value="Genomic_DNA"/>
</dbReference>
<organism evidence="1 2">
    <name type="scientific">Carex littledalei</name>
    <dbReference type="NCBI Taxonomy" id="544730"/>
    <lineage>
        <taxon>Eukaryota</taxon>
        <taxon>Viridiplantae</taxon>
        <taxon>Streptophyta</taxon>
        <taxon>Embryophyta</taxon>
        <taxon>Tracheophyta</taxon>
        <taxon>Spermatophyta</taxon>
        <taxon>Magnoliopsida</taxon>
        <taxon>Liliopsida</taxon>
        <taxon>Poales</taxon>
        <taxon>Cyperaceae</taxon>
        <taxon>Cyperoideae</taxon>
        <taxon>Cariceae</taxon>
        <taxon>Carex</taxon>
        <taxon>Carex subgen. Euthyceras</taxon>
    </lineage>
</organism>
<proteinExistence type="predicted"/>
<dbReference type="PANTHER" id="PTHR35097">
    <property type="entry name" value="GDSL ESTERASE/LIPASE"/>
    <property type="match status" value="1"/>
</dbReference>